<name>A0A250IZC9_9BACT</name>
<evidence type="ECO:0000259" key="2">
    <source>
        <dbReference type="PROSITE" id="PS50943"/>
    </source>
</evidence>
<feature type="region of interest" description="Disordered" evidence="1">
    <location>
        <begin position="1"/>
        <end position="21"/>
    </location>
</feature>
<evidence type="ECO:0000313" key="4">
    <source>
        <dbReference type="Proteomes" id="UP000217257"/>
    </source>
</evidence>
<dbReference type="KEGG" id="cfus:CYFUS_001680"/>
<organism evidence="3 4">
    <name type="scientific">Cystobacter fuscus</name>
    <dbReference type="NCBI Taxonomy" id="43"/>
    <lineage>
        <taxon>Bacteria</taxon>
        <taxon>Pseudomonadati</taxon>
        <taxon>Myxococcota</taxon>
        <taxon>Myxococcia</taxon>
        <taxon>Myxococcales</taxon>
        <taxon>Cystobacterineae</taxon>
        <taxon>Archangiaceae</taxon>
        <taxon>Cystobacter</taxon>
    </lineage>
</organism>
<evidence type="ECO:0000256" key="1">
    <source>
        <dbReference type="SAM" id="MobiDB-lite"/>
    </source>
</evidence>
<dbReference type="GO" id="GO:0003677">
    <property type="term" value="F:DNA binding"/>
    <property type="evidence" value="ECO:0007669"/>
    <property type="project" value="InterPro"/>
</dbReference>
<dbReference type="RefSeq" id="WP_095984767.1">
    <property type="nucleotide sequence ID" value="NZ_CP022098.1"/>
</dbReference>
<dbReference type="Gene3D" id="1.10.260.40">
    <property type="entry name" value="lambda repressor-like DNA-binding domains"/>
    <property type="match status" value="1"/>
</dbReference>
<evidence type="ECO:0000313" key="3">
    <source>
        <dbReference type="EMBL" id="ATB36266.1"/>
    </source>
</evidence>
<dbReference type="InterPro" id="IPR001387">
    <property type="entry name" value="Cro/C1-type_HTH"/>
</dbReference>
<dbReference type="Proteomes" id="UP000217257">
    <property type="component" value="Chromosome"/>
</dbReference>
<protein>
    <submittedName>
        <fullName evidence="3">Transcriptional regulator</fullName>
    </submittedName>
</protein>
<reference evidence="3 4" key="1">
    <citation type="submission" date="2017-06" db="EMBL/GenBank/DDBJ databases">
        <title>Sequencing and comparative analysis of myxobacterial genomes.</title>
        <authorList>
            <person name="Rupp O."/>
            <person name="Goesmann A."/>
            <person name="Sogaard-Andersen L."/>
        </authorList>
    </citation>
    <scope>NUCLEOTIDE SEQUENCE [LARGE SCALE GENOMIC DNA]</scope>
    <source>
        <strain evidence="3 4">DSM 52655</strain>
    </source>
</reference>
<dbReference type="EMBL" id="CP022098">
    <property type="protein sequence ID" value="ATB36266.1"/>
    <property type="molecule type" value="Genomic_DNA"/>
</dbReference>
<gene>
    <name evidence="3" type="ORF">CYFUS_001680</name>
</gene>
<sequence length="90" mass="10407">MAQPRRRRPERAEQYESPTYRDLQSRLAATVRRLRAEKGWTQEEAAHRCGMTTRHLQGVEGEDVNATFTTLARLCEGFEVDVTQLFAPRT</sequence>
<dbReference type="InterPro" id="IPR010982">
    <property type="entry name" value="Lambda_DNA-bd_dom_sf"/>
</dbReference>
<accession>A0A250IZC9</accession>
<dbReference type="PROSITE" id="PS50943">
    <property type="entry name" value="HTH_CROC1"/>
    <property type="match status" value="1"/>
</dbReference>
<dbReference type="SMART" id="SM00530">
    <property type="entry name" value="HTH_XRE"/>
    <property type="match status" value="1"/>
</dbReference>
<dbReference type="Pfam" id="PF13560">
    <property type="entry name" value="HTH_31"/>
    <property type="match status" value="1"/>
</dbReference>
<feature type="domain" description="HTH cro/C1-type" evidence="2">
    <location>
        <begin position="31"/>
        <end position="85"/>
    </location>
</feature>
<dbReference type="SUPFAM" id="SSF47413">
    <property type="entry name" value="lambda repressor-like DNA-binding domains"/>
    <property type="match status" value="1"/>
</dbReference>
<dbReference type="CDD" id="cd00093">
    <property type="entry name" value="HTH_XRE"/>
    <property type="match status" value="1"/>
</dbReference>
<proteinExistence type="predicted"/>
<dbReference type="AlphaFoldDB" id="A0A250IZC9"/>